<feature type="compositionally biased region" description="Basic and acidic residues" evidence="1">
    <location>
        <begin position="85"/>
        <end position="94"/>
    </location>
</feature>
<proteinExistence type="predicted"/>
<organism evidence="2 3">
    <name type="scientific">Owenia fusiformis</name>
    <name type="common">Polychaete worm</name>
    <dbReference type="NCBI Taxonomy" id="6347"/>
    <lineage>
        <taxon>Eukaryota</taxon>
        <taxon>Metazoa</taxon>
        <taxon>Spiralia</taxon>
        <taxon>Lophotrochozoa</taxon>
        <taxon>Annelida</taxon>
        <taxon>Polychaeta</taxon>
        <taxon>Sedentaria</taxon>
        <taxon>Canalipalpata</taxon>
        <taxon>Sabellida</taxon>
        <taxon>Oweniida</taxon>
        <taxon>Oweniidae</taxon>
        <taxon>Owenia</taxon>
    </lineage>
</organism>
<reference evidence="2" key="1">
    <citation type="submission" date="2022-03" db="EMBL/GenBank/DDBJ databases">
        <authorList>
            <person name="Martin C."/>
        </authorList>
    </citation>
    <scope>NUCLEOTIDE SEQUENCE</scope>
</reference>
<dbReference type="EMBL" id="CAIIXF020000005">
    <property type="protein sequence ID" value="CAH1782645.1"/>
    <property type="molecule type" value="Genomic_DNA"/>
</dbReference>
<sequence length="743" mass="85809">MADYYLKRNLPGTKLEYMSLSRPDVTTDYFLSRVKPSKTPARLSYDKPYTGVGTSSYPMTFPGPSGHDKSYVSRFAQDPPYSPKSKWEKSEQSDKAFSTSSFDKPYRSERFYREKSHHSASSYDQTYPGAKSREKSYIISIEKDQPYRGTTSHDKSYPERDTKEKSSYSSRDDERPYSAKGSGDNTFRSSDIRPYSSTISYDKTFSNISRELDRPFSAPSSQDKAYSIIDDRPYSSITSHDTVYKIREDRPCTMVAQYVPTSSRSYRSTDKPPSGKSHASSIDSPYTGHYVSKRKLKSTAYKYEKYRQSKSLSRDQAGRVPLETSKSLDSSQVHWEKYLGVSDKHDDASTKPSGALLEHSSAIFEKAPEFIYSKYDYLKPESTYLMNTQKSRQFDADPIAYLNRKSSVRLASLKYETAVKSSNEPQTNKSSSNKPSRFKKQKEPLTRSMSLHSSAFYSLSGSASSYTKREKLTSSYKGSLSSYKPTKDRSITPVLEYHHRPYRESYSPPKDVTTRHRPYRDSNSPPKQDILGTLPDAPIARDVDKVARYKRRFEQKARDQHKPHTHKEQHLDHGERESRKTTRDFLPKRAKKHKHIDKPNVQKDEKADLEIKTITTKEPMEDDSLERKLKSYKALKESNYEAMEVEMIRTTKATRTKVMFDDESLERKPFDFKAFRETSMEEIEIKSYKMSSIERFEDDSLERKPAFDFKALKDALLSEDMDEIGVLNKMDMDKGFPYIITAK</sequence>
<feature type="region of interest" description="Disordered" evidence="1">
    <location>
        <begin position="258"/>
        <end position="286"/>
    </location>
</feature>
<evidence type="ECO:0000256" key="1">
    <source>
        <dbReference type="SAM" id="MobiDB-lite"/>
    </source>
</evidence>
<feature type="region of interest" description="Disordered" evidence="1">
    <location>
        <begin position="53"/>
        <end position="102"/>
    </location>
</feature>
<feature type="compositionally biased region" description="Basic and acidic residues" evidence="1">
    <location>
        <begin position="554"/>
        <end position="587"/>
    </location>
</feature>
<feature type="region of interest" description="Disordered" evidence="1">
    <location>
        <begin position="418"/>
        <end position="447"/>
    </location>
</feature>
<feature type="region of interest" description="Disordered" evidence="1">
    <location>
        <begin position="140"/>
        <end position="194"/>
    </location>
</feature>
<accession>A0A8S4NN56</accession>
<name>A0A8S4NN56_OWEFU</name>
<feature type="compositionally biased region" description="Polar residues" evidence="1">
    <location>
        <begin position="473"/>
        <end position="484"/>
    </location>
</feature>
<feature type="compositionally biased region" description="Polar residues" evidence="1">
    <location>
        <begin position="419"/>
        <end position="435"/>
    </location>
</feature>
<dbReference type="Proteomes" id="UP000749559">
    <property type="component" value="Unassembled WGS sequence"/>
</dbReference>
<feature type="region of interest" description="Disordered" evidence="1">
    <location>
        <begin position="554"/>
        <end position="595"/>
    </location>
</feature>
<dbReference type="AlphaFoldDB" id="A0A8S4NN56"/>
<feature type="compositionally biased region" description="Basic and acidic residues" evidence="1">
    <location>
        <begin position="307"/>
        <end position="317"/>
    </location>
</feature>
<protein>
    <submittedName>
        <fullName evidence="2">Uncharacterized protein</fullName>
    </submittedName>
</protein>
<feature type="region of interest" description="Disordered" evidence="1">
    <location>
        <begin position="307"/>
        <end position="326"/>
    </location>
</feature>
<feature type="compositionally biased region" description="Polar residues" evidence="1">
    <location>
        <begin position="183"/>
        <end position="194"/>
    </location>
</feature>
<feature type="region of interest" description="Disordered" evidence="1">
    <location>
        <begin position="468"/>
        <end position="534"/>
    </location>
</feature>
<evidence type="ECO:0000313" key="2">
    <source>
        <dbReference type="EMBL" id="CAH1782645.1"/>
    </source>
</evidence>
<comment type="caution">
    <text evidence="2">The sequence shown here is derived from an EMBL/GenBank/DDBJ whole genome shotgun (WGS) entry which is preliminary data.</text>
</comment>
<evidence type="ECO:0000313" key="3">
    <source>
        <dbReference type="Proteomes" id="UP000749559"/>
    </source>
</evidence>
<keyword evidence="3" id="KW-1185">Reference proteome</keyword>
<gene>
    <name evidence="2" type="ORF">OFUS_LOCUS9070</name>
</gene>
<feature type="compositionally biased region" description="Basic and acidic residues" evidence="1">
    <location>
        <begin position="140"/>
        <end position="177"/>
    </location>
</feature>
<feature type="compositionally biased region" description="Basic and acidic residues" evidence="1">
    <location>
        <begin position="485"/>
        <end position="503"/>
    </location>
</feature>